<feature type="transmembrane region" description="Helical" evidence="7">
    <location>
        <begin position="529"/>
        <end position="549"/>
    </location>
</feature>
<evidence type="ECO:0000256" key="2">
    <source>
        <dbReference type="ARBA" id="ARBA00008066"/>
    </source>
</evidence>
<evidence type="ECO:0000313" key="10">
    <source>
        <dbReference type="Proteomes" id="UP000664521"/>
    </source>
</evidence>
<protein>
    <submittedName>
        <fullName evidence="9">Neutral amino acid transporter</fullName>
    </submittedName>
</protein>
<feature type="transmembrane region" description="Helical" evidence="7">
    <location>
        <begin position="420"/>
        <end position="441"/>
    </location>
</feature>
<dbReference type="GO" id="GO:0005774">
    <property type="term" value="C:vacuolar membrane"/>
    <property type="evidence" value="ECO:0007669"/>
    <property type="project" value="TreeGrafter"/>
</dbReference>
<proteinExistence type="inferred from homology"/>
<feature type="region of interest" description="Disordered" evidence="6">
    <location>
        <begin position="186"/>
        <end position="208"/>
    </location>
</feature>
<feature type="compositionally biased region" description="Polar residues" evidence="6">
    <location>
        <begin position="36"/>
        <end position="59"/>
    </location>
</feature>
<feature type="region of interest" description="Disordered" evidence="6">
    <location>
        <begin position="360"/>
        <end position="386"/>
    </location>
</feature>
<comment type="subcellular location">
    <subcellularLocation>
        <location evidence="1">Membrane</location>
        <topology evidence="1">Multi-pass membrane protein</topology>
    </subcellularLocation>
</comment>
<organism evidence="9 10">
    <name type="scientific">Heterodermia speciosa</name>
    <dbReference type="NCBI Taxonomy" id="116794"/>
    <lineage>
        <taxon>Eukaryota</taxon>
        <taxon>Fungi</taxon>
        <taxon>Dikarya</taxon>
        <taxon>Ascomycota</taxon>
        <taxon>Pezizomycotina</taxon>
        <taxon>Lecanoromycetes</taxon>
        <taxon>OSLEUM clade</taxon>
        <taxon>Lecanoromycetidae</taxon>
        <taxon>Caliciales</taxon>
        <taxon>Physciaceae</taxon>
        <taxon>Heterodermia</taxon>
    </lineage>
</organism>
<dbReference type="InterPro" id="IPR013057">
    <property type="entry name" value="AA_transpt_TM"/>
</dbReference>
<keyword evidence="3 7" id="KW-0812">Transmembrane</keyword>
<feature type="region of interest" description="Disordered" evidence="6">
    <location>
        <begin position="1"/>
        <end position="140"/>
    </location>
</feature>
<keyword evidence="4 7" id="KW-1133">Transmembrane helix</keyword>
<feature type="transmembrane region" description="Helical" evidence="7">
    <location>
        <begin position="717"/>
        <end position="742"/>
    </location>
</feature>
<evidence type="ECO:0000313" key="9">
    <source>
        <dbReference type="EMBL" id="CAF9906454.1"/>
    </source>
</evidence>
<feature type="transmembrane region" description="Helical" evidence="7">
    <location>
        <begin position="694"/>
        <end position="711"/>
    </location>
</feature>
<evidence type="ECO:0000256" key="6">
    <source>
        <dbReference type="SAM" id="MobiDB-lite"/>
    </source>
</evidence>
<feature type="compositionally biased region" description="Polar residues" evidence="6">
    <location>
        <begin position="111"/>
        <end position="126"/>
    </location>
</feature>
<name>A0A8H3EH65_9LECA</name>
<feature type="compositionally biased region" description="Polar residues" evidence="6">
    <location>
        <begin position="78"/>
        <end position="91"/>
    </location>
</feature>
<dbReference type="OrthoDB" id="1684102at2759"/>
<evidence type="ECO:0000256" key="1">
    <source>
        <dbReference type="ARBA" id="ARBA00004141"/>
    </source>
</evidence>
<feature type="transmembrane region" description="Helical" evidence="7">
    <location>
        <begin position="504"/>
        <end position="522"/>
    </location>
</feature>
<feature type="transmembrane region" description="Helical" evidence="7">
    <location>
        <begin position="572"/>
        <end position="592"/>
    </location>
</feature>
<feature type="domain" description="Amino acid transporter transmembrane" evidence="8">
    <location>
        <begin position="389"/>
        <end position="742"/>
    </location>
</feature>
<dbReference type="Pfam" id="PF01490">
    <property type="entry name" value="Aa_trans"/>
    <property type="match status" value="1"/>
</dbReference>
<evidence type="ECO:0000256" key="5">
    <source>
        <dbReference type="ARBA" id="ARBA00023136"/>
    </source>
</evidence>
<feature type="compositionally biased region" description="Low complexity" evidence="6">
    <location>
        <begin position="18"/>
        <end position="30"/>
    </location>
</feature>
<evidence type="ECO:0000256" key="7">
    <source>
        <dbReference type="SAM" id="Phobius"/>
    </source>
</evidence>
<accession>A0A8H3EH65</accession>
<reference evidence="9" key="1">
    <citation type="submission" date="2021-03" db="EMBL/GenBank/DDBJ databases">
        <authorList>
            <person name="Tagirdzhanova G."/>
        </authorList>
    </citation>
    <scope>NUCLEOTIDE SEQUENCE</scope>
</reference>
<comment type="similarity">
    <text evidence="2">Belongs to the amino acid/polyamine transporter 2 family.</text>
</comment>
<dbReference type="Gene3D" id="1.20.1740.10">
    <property type="entry name" value="Amino acid/polyamine transporter I"/>
    <property type="match status" value="1"/>
</dbReference>
<feature type="transmembrane region" description="Helical" evidence="7">
    <location>
        <begin position="604"/>
        <end position="628"/>
    </location>
</feature>
<feature type="transmembrane region" description="Helical" evidence="7">
    <location>
        <begin position="652"/>
        <end position="673"/>
    </location>
</feature>
<dbReference type="PANTHER" id="PTHR22950">
    <property type="entry name" value="AMINO ACID TRANSPORTER"/>
    <property type="match status" value="1"/>
</dbReference>
<comment type="caution">
    <text evidence="9">The sequence shown here is derived from an EMBL/GenBank/DDBJ whole genome shotgun (WGS) entry which is preliminary data.</text>
</comment>
<evidence type="ECO:0000256" key="4">
    <source>
        <dbReference type="ARBA" id="ARBA00022989"/>
    </source>
</evidence>
<keyword evidence="10" id="KW-1185">Reference proteome</keyword>
<dbReference type="GO" id="GO:0005302">
    <property type="term" value="F:L-tyrosine transmembrane transporter activity"/>
    <property type="evidence" value="ECO:0007669"/>
    <property type="project" value="TreeGrafter"/>
</dbReference>
<feature type="region of interest" description="Disordered" evidence="6">
    <location>
        <begin position="273"/>
        <end position="299"/>
    </location>
</feature>
<evidence type="ECO:0000256" key="3">
    <source>
        <dbReference type="ARBA" id="ARBA00022692"/>
    </source>
</evidence>
<evidence type="ECO:0000259" key="8">
    <source>
        <dbReference type="Pfam" id="PF01490"/>
    </source>
</evidence>
<dbReference type="AlphaFoldDB" id="A0A8H3EH65"/>
<gene>
    <name evidence="9" type="primary">AVT3</name>
    <name evidence="9" type="ORF">HETSPECPRED_006191</name>
</gene>
<feature type="transmembrane region" description="Helical" evidence="7">
    <location>
        <begin position="462"/>
        <end position="484"/>
    </location>
</feature>
<dbReference type="PANTHER" id="PTHR22950:SF666">
    <property type="entry name" value="VACUOLAR AMINO ACID TRANSPORTER 4"/>
    <property type="match status" value="1"/>
</dbReference>
<sequence>MSAQRHSPSPSRPRPVHRSSSPPNSRGRSPAPDSYSRATSTARLQASPANSTNAFTSRHASLPGGQHGDLQAPLAGTGESTSVMGPGQSSLAAALHGAFGKSPPRFGTPSRLDTNQPTPKSPNTTGAAYAKSGPQSTYGSFDTRSMQLFQGYGPTLTENPEVVRRHLVQPEDTDDVDVRDCLQHMPSMSSLGHQKQGSSTAGLGGDGFSSLQLQGGDITREVYRWTEDAESQSVAGRRGKRSKSFDVSRPAPESDDVDISSIRVPGGFRRNYLIRNAPSPSPDGRDDEAALENGRHSTAVGSRPQLFTRSFIEFLTVYGHFAGEELEEDDEALDPDGYLSSDAYHESGILGRSVYEEARDTGERSALLTPSTPRRRRTKSNERGSVGTNTPFGAALLLLKSFVGTGVLFLPKAYLNGGMMFSNVVLLGVAMLSYYCFILLVNTRLKVTGSFGDIGGILYGKWLRVLILSSVALSQIGFVSAYIVFTSENMQAFFLAISDCQWSVSIQIIIFVQLIIFLPLSLIRDIGKLGITALIADFFILLGLIYLYYYDILTLAKNHGIADTVPFNAQDWTLFIGTAIFTFEGVGLIIPIQESMRRPSEFPPVLAGVMIIITVVFISMGALSYAAFGSSTKTVIILNLPQDNKFVNSVQFLYSLAILLSTPLQLFPAIRIMENGLFTRSGKFNPYIKWKKNSFRFVLVVLCALLAWGGAGDLDKFVALVGSFACVPLVYVYPVSAVLFRFRLNVSKVSQRPNTNMSASLSSITEPWQRSRGSELAMFCCVFLEQLS</sequence>
<keyword evidence="5 7" id="KW-0472">Membrane</keyword>
<feature type="region of interest" description="Disordered" evidence="6">
    <location>
        <begin position="228"/>
        <end position="261"/>
    </location>
</feature>
<dbReference type="EMBL" id="CAJPDS010000004">
    <property type="protein sequence ID" value="CAF9906454.1"/>
    <property type="molecule type" value="Genomic_DNA"/>
</dbReference>
<dbReference type="Proteomes" id="UP000664521">
    <property type="component" value="Unassembled WGS sequence"/>
</dbReference>
<feature type="compositionally biased region" description="Polar residues" evidence="6">
    <location>
        <begin position="186"/>
        <end position="201"/>
    </location>
</feature>